<dbReference type="PANTHER" id="PTHR31169:SF8">
    <property type="entry name" value="ZINC-FINGER DOMAIN OF MONOAMINE-OXIDASE A REPRESSOR R1 PROTEIN"/>
    <property type="match status" value="1"/>
</dbReference>
<keyword evidence="7" id="KW-0805">Transcription regulation</keyword>
<feature type="compositionally biased region" description="Basic and acidic residues" evidence="11">
    <location>
        <begin position="27"/>
        <end position="37"/>
    </location>
</feature>
<keyword evidence="15" id="KW-1185">Reference proteome</keyword>
<protein>
    <recommendedName>
        <fullName evidence="16">DDT domain-containing protein</fullName>
    </recommendedName>
</protein>
<comment type="subcellular location">
    <subcellularLocation>
        <location evidence="2">Cytoplasm</location>
    </subcellularLocation>
    <subcellularLocation>
        <location evidence="1">Nucleus</location>
    </subcellularLocation>
</comment>
<feature type="coiled-coil region" evidence="10">
    <location>
        <begin position="493"/>
        <end position="520"/>
    </location>
</feature>
<gene>
    <name evidence="14" type="ORF">A4U43_C06F10610</name>
</gene>
<evidence type="ECO:0000313" key="15">
    <source>
        <dbReference type="Proteomes" id="UP000243459"/>
    </source>
</evidence>
<organism evidence="14 15">
    <name type="scientific">Asparagus officinalis</name>
    <name type="common">Garden asparagus</name>
    <dbReference type="NCBI Taxonomy" id="4686"/>
    <lineage>
        <taxon>Eukaryota</taxon>
        <taxon>Viridiplantae</taxon>
        <taxon>Streptophyta</taxon>
        <taxon>Embryophyta</taxon>
        <taxon>Tracheophyta</taxon>
        <taxon>Spermatophyta</taxon>
        <taxon>Magnoliopsida</taxon>
        <taxon>Liliopsida</taxon>
        <taxon>Asparagales</taxon>
        <taxon>Asparagaceae</taxon>
        <taxon>Asparagoideae</taxon>
        <taxon>Asparagus</taxon>
    </lineage>
</organism>
<dbReference type="OMA" id="VNDEPMV"/>
<evidence type="ECO:0000256" key="2">
    <source>
        <dbReference type="ARBA" id="ARBA00004496"/>
    </source>
</evidence>
<evidence type="ECO:0000256" key="10">
    <source>
        <dbReference type="SAM" id="Coils"/>
    </source>
</evidence>
<dbReference type="GO" id="GO:0006355">
    <property type="term" value="P:regulation of DNA-templated transcription"/>
    <property type="evidence" value="ECO:0007669"/>
    <property type="project" value="InterPro"/>
</dbReference>
<evidence type="ECO:0000256" key="7">
    <source>
        <dbReference type="ARBA" id="ARBA00023015"/>
    </source>
</evidence>
<evidence type="ECO:0000256" key="3">
    <source>
        <dbReference type="ARBA" id="ARBA00022490"/>
    </source>
</evidence>
<dbReference type="Proteomes" id="UP000243459">
    <property type="component" value="Chromosome 6"/>
</dbReference>
<dbReference type="GO" id="GO:0005634">
    <property type="term" value="C:nucleus"/>
    <property type="evidence" value="ECO:0007669"/>
    <property type="project" value="UniProtKB-SubCell"/>
</dbReference>
<evidence type="ECO:0000259" key="13">
    <source>
        <dbReference type="Pfam" id="PF15612"/>
    </source>
</evidence>
<evidence type="ECO:0000256" key="11">
    <source>
        <dbReference type="SAM" id="MobiDB-lite"/>
    </source>
</evidence>
<feature type="region of interest" description="Disordered" evidence="11">
    <location>
        <begin position="1"/>
        <end position="37"/>
    </location>
</feature>
<evidence type="ECO:0000259" key="12">
    <source>
        <dbReference type="Pfam" id="PF10497"/>
    </source>
</evidence>
<dbReference type="AlphaFoldDB" id="A0A5P1EKY0"/>
<feature type="domain" description="Zinc-finger" evidence="12">
    <location>
        <begin position="39"/>
        <end position="138"/>
    </location>
</feature>
<sequence length="627" mass="70789">MAVVENSDAEISQKSSPLSPSKKKRTKDPGVRVKGGRIYDSENGKTCHQCRQKTRDFAAFCKKLKNDKPCTLTFCHKCLLNRYGEKADEVAKLKNWICPRCRGVCNCSFCMKRKGCQPTGILSHTAKATGFNSVHELLHTEGAGDIAARVAELNATPKKSPLSNKGSPALKRNRDKENQRVEQNQVKPSKDGPEKKKAAKRLKCGEDETQMPVSADSGIIESRPTKSYKLKKDANDKEHKFSEADKMKHSSKNNDMGASQDKETVDDAKTKSLPKVQKLKKLAIKDQKEPKKEEIVLPLGSHFTEIAGIELPDKDIGAALQFLEFCNAFSEVLHIKKGQPENVLLDLNGARVKRNRVLTAHVDFNIKLLSLIEKDVKKDGDAWVQTLKRCIEESECKFEGFPLNVLDTGLSGYENLESSQKLKMLNFLCDEVLGTEELRNWIDEVAAKFDDGKKEYKEKVFVAKQKEKLLKQKVKDETAKAVLSARGGNPLSLAEFDSLLSKLRAEVEKVRTKVRESIELVPKKNQRFDAVRTDYLIRGNTGQVFWKLIGYNRRSNIILQDIGNVDSFTPYDKWFFYDEEQEKVAEKYVSTLRNPAIFSHPTLLKCRQDDDEGMKSDSSNSSEQMET</sequence>
<proteinExistence type="predicted"/>
<dbReference type="InterPro" id="IPR028942">
    <property type="entry name" value="WHIM1_dom"/>
</dbReference>
<accession>A0A5P1EKY0</accession>
<feature type="region of interest" description="Disordered" evidence="11">
    <location>
        <begin position="154"/>
        <end position="269"/>
    </location>
</feature>
<evidence type="ECO:0000313" key="14">
    <source>
        <dbReference type="EMBL" id="ONK66655.1"/>
    </source>
</evidence>
<dbReference type="InterPro" id="IPR040221">
    <property type="entry name" value="CDCA7/CDA7L"/>
</dbReference>
<evidence type="ECO:0000256" key="8">
    <source>
        <dbReference type="ARBA" id="ARBA00023163"/>
    </source>
</evidence>
<name>A0A5P1EKY0_ASPOF</name>
<feature type="compositionally biased region" description="Polar residues" evidence="11">
    <location>
        <begin position="616"/>
        <end position="627"/>
    </location>
</feature>
<feature type="region of interest" description="Disordered" evidence="11">
    <location>
        <begin position="607"/>
        <end position="627"/>
    </location>
</feature>
<keyword evidence="3" id="KW-0963">Cytoplasm</keyword>
<evidence type="ECO:0000256" key="5">
    <source>
        <dbReference type="ARBA" id="ARBA00022553"/>
    </source>
</evidence>
<keyword evidence="6" id="KW-0832">Ubl conjugation</keyword>
<dbReference type="OrthoDB" id="298344at2759"/>
<keyword evidence="9" id="KW-0539">Nucleus</keyword>
<feature type="compositionally biased region" description="Basic and acidic residues" evidence="11">
    <location>
        <begin position="260"/>
        <end position="269"/>
    </location>
</feature>
<evidence type="ECO:0000256" key="6">
    <source>
        <dbReference type="ARBA" id="ARBA00022843"/>
    </source>
</evidence>
<feature type="domain" description="WHIM1" evidence="13">
    <location>
        <begin position="415"/>
        <end position="442"/>
    </location>
</feature>
<dbReference type="EMBL" id="CM007386">
    <property type="protein sequence ID" value="ONK66655.1"/>
    <property type="molecule type" value="Genomic_DNA"/>
</dbReference>
<dbReference type="PANTHER" id="PTHR31169">
    <property type="entry name" value="OS05G0300700 PROTEIN"/>
    <property type="match status" value="1"/>
</dbReference>
<keyword evidence="8" id="KW-0804">Transcription</keyword>
<dbReference type="Pfam" id="PF15612">
    <property type="entry name" value="WHIM1"/>
    <property type="match status" value="1"/>
</dbReference>
<keyword evidence="10" id="KW-0175">Coiled coil</keyword>
<evidence type="ECO:0000256" key="4">
    <source>
        <dbReference type="ARBA" id="ARBA00022499"/>
    </source>
</evidence>
<dbReference type="Pfam" id="PF10497">
    <property type="entry name" value="zf-4CXXC_R1"/>
    <property type="match status" value="1"/>
</dbReference>
<evidence type="ECO:0000256" key="1">
    <source>
        <dbReference type="ARBA" id="ARBA00004123"/>
    </source>
</evidence>
<dbReference type="Gramene" id="ONK66655">
    <property type="protein sequence ID" value="ONK66655"/>
    <property type="gene ID" value="A4U43_C06F10610"/>
</dbReference>
<dbReference type="GO" id="GO:0005737">
    <property type="term" value="C:cytoplasm"/>
    <property type="evidence" value="ECO:0007669"/>
    <property type="project" value="UniProtKB-SubCell"/>
</dbReference>
<reference evidence="15" key="1">
    <citation type="journal article" date="2017" name="Nat. Commun.">
        <title>The asparagus genome sheds light on the origin and evolution of a young Y chromosome.</title>
        <authorList>
            <person name="Harkess A."/>
            <person name="Zhou J."/>
            <person name="Xu C."/>
            <person name="Bowers J.E."/>
            <person name="Van der Hulst R."/>
            <person name="Ayyampalayam S."/>
            <person name="Mercati F."/>
            <person name="Riccardi P."/>
            <person name="McKain M.R."/>
            <person name="Kakrana A."/>
            <person name="Tang H."/>
            <person name="Ray J."/>
            <person name="Groenendijk J."/>
            <person name="Arikit S."/>
            <person name="Mathioni S.M."/>
            <person name="Nakano M."/>
            <person name="Shan H."/>
            <person name="Telgmann-Rauber A."/>
            <person name="Kanno A."/>
            <person name="Yue Z."/>
            <person name="Chen H."/>
            <person name="Li W."/>
            <person name="Chen Y."/>
            <person name="Xu X."/>
            <person name="Zhang Y."/>
            <person name="Luo S."/>
            <person name="Chen H."/>
            <person name="Gao J."/>
            <person name="Mao Z."/>
            <person name="Pires J.C."/>
            <person name="Luo M."/>
            <person name="Kudrna D."/>
            <person name="Wing R.A."/>
            <person name="Meyers B.C."/>
            <person name="Yi K."/>
            <person name="Kong H."/>
            <person name="Lavrijsen P."/>
            <person name="Sunseri F."/>
            <person name="Falavigna A."/>
            <person name="Ye Y."/>
            <person name="Leebens-Mack J.H."/>
            <person name="Chen G."/>
        </authorList>
    </citation>
    <scope>NUCLEOTIDE SEQUENCE [LARGE SCALE GENOMIC DNA]</scope>
    <source>
        <strain evidence="15">cv. DH0086</strain>
    </source>
</reference>
<keyword evidence="4" id="KW-1017">Isopeptide bond</keyword>
<evidence type="ECO:0000256" key="9">
    <source>
        <dbReference type="ARBA" id="ARBA00023242"/>
    </source>
</evidence>
<keyword evidence="5" id="KW-0597">Phosphoprotein</keyword>
<dbReference type="InterPro" id="IPR018866">
    <property type="entry name" value="Znf-4CXXC_R1"/>
</dbReference>
<evidence type="ECO:0008006" key="16">
    <source>
        <dbReference type="Google" id="ProtNLM"/>
    </source>
</evidence>
<feature type="compositionally biased region" description="Basic and acidic residues" evidence="11">
    <location>
        <begin position="230"/>
        <end position="248"/>
    </location>
</feature>